<keyword evidence="6 11" id="KW-1133">Transmembrane helix</keyword>
<dbReference type="GO" id="GO:0005743">
    <property type="term" value="C:mitochondrial inner membrane"/>
    <property type="evidence" value="ECO:0007669"/>
    <property type="project" value="UniProtKB-SubCell"/>
</dbReference>
<evidence type="ECO:0000256" key="5">
    <source>
        <dbReference type="ARBA" id="ARBA00022792"/>
    </source>
</evidence>
<dbReference type="OrthoDB" id="1913277at2759"/>
<dbReference type="InterPro" id="IPR039205">
    <property type="entry name" value="NDUFA11"/>
</dbReference>
<evidence type="ECO:0000256" key="6">
    <source>
        <dbReference type="ARBA" id="ARBA00022989"/>
    </source>
</evidence>
<dbReference type="AlphaFoldDB" id="A0A8C6X9U0"/>
<dbReference type="GO" id="GO:0006120">
    <property type="term" value="P:mitochondrial electron transport, NADH to ubiquinone"/>
    <property type="evidence" value="ECO:0007669"/>
    <property type="project" value="InterPro"/>
</dbReference>
<feature type="transmembrane region" description="Helical" evidence="11">
    <location>
        <begin position="141"/>
        <end position="162"/>
    </location>
</feature>
<evidence type="ECO:0000256" key="10">
    <source>
        <dbReference type="ARBA" id="ARBA00031497"/>
    </source>
</evidence>
<dbReference type="Ensembl" id="ENSNNAT00000011570.1">
    <property type="protein sequence ID" value="ENSNNAP00000011061.1"/>
    <property type="gene ID" value="ENSNNAG00000007399.1"/>
</dbReference>
<dbReference type="PANTHER" id="PTHR21382:SF1">
    <property type="entry name" value="NADH DEHYDROGENASE [UBIQUINONE] 1 ALPHA SUBCOMPLEX SUBUNIT 11"/>
    <property type="match status" value="1"/>
</dbReference>
<keyword evidence="4 11" id="KW-0812">Transmembrane</keyword>
<evidence type="ECO:0000313" key="13">
    <source>
        <dbReference type="Proteomes" id="UP000694559"/>
    </source>
</evidence>
<dbReference type="Pfam" id="PF02466">
    <property type="entry name" value="Tim17"/>
    <property type="match status" value="1"/>
</dbReference>
<keyword evidence="8 11" id="KW-0472">Membrane</keyword>
<sequence>MDKYVEILDGTNVFRKTWLAGQLGAFTGFFASTYHVALYSPETYLEGLTRVAKSTVTMATLGAVFAASSCISAELRDAPEDPMNYFIGGCASGILIGARTNNAVIGASSCIGLGALGAFSKFARQRDWRFLVHPKNNVDFLILKADVLLCLLLSYLKALLYVQLLVTD</sequence>
<proteinExistence type="inferred from homology"/>
<evidence type="ECO:0000256" key="7">
    <source>
        <dbReference type="ARBA" id="ARBA00023128"/>
    </source>
</evidence>
<evidence type="ECO:0000256" key="11">
    <source>
        <dbReference type="SAM" id="Phobius"/>
    </source>
</evidence>
<keyword evidence="5" id="KW-0999">Mitochondrion inner membrane</keyword>
<evidence type="ECO:0000256" key="9">
    <source>
        <dbReference type="ARBA" id="ARBA00030608"/>
    </source>
</evidence>
<evidence type="ECO:0000256" key="8">
    <source>
        <dbReference type="ARBA" id="ARBA00023136"/>
    </source>
</evidence>
<keyword evidence="13" id="KW-1185">Reference proteome</keyword>
<evidence type="ECO:0000256" key="1">
    <source>
        <dbReference type="ARBA" id="ARBA00004292"/>
    </source>
</evidence>
<feature type="transmembrane region" description="Helical" evidence="11">
    <location>
        <begin position="103"/>
        <end position="120"/>
    </location>
</feature>
<evidence type="ECO:0000313" key="12">
    <source>
        <dbReference type="Ensembl" id="ENSNNAP00000011061.1"/>
    </source>
</evidence>
<dbReference type="GO" id="GO:0045271">
    <property type="term" value="C:respiratory chain complex I"/>
    <property type="evidence" value="ECO:0007669"/>
    <property type="project" value="Ensembl"/>
</dbReference>
<accession>A0A8C6X9U0</accession>
<comment type="subcellular location">
    <subcellularLocation>
        <location evidence="1">Mitochondrion inner membrane</location>
        <topology evidence="1">Multi-pass membrane protein</topology>
        <orientation evidence="1">Matrix side</orientation>
    </subcellularLocation>
</comment>
<feature type="transmembrane region" description="Helical" evidence="11">
    <location>
        <begin position="20"/>
        <end position="39"/>
    </location>
</feature>
<dbReference type="PANTHER" id="PTHR21382">
    <property type="entry name" value="NADH-UBIQUINONE OXIDOREDUCTASE SUBUNIT"/>
    <property type="match status" value="1"/>
</dbReference>
<keyword evidence="7" id="KW-0496">Mitochondrion</keyword>
<protein>
    <recommendedName>
        <fullName evidence="3">NADH dehydrogenase [ubiquinone] 1 alpha subcomplex subunit 11</fullName>
    </recommendedName>
    <alternativeName>
        <fullName evidence="9">Complex I-B14.7</fullName>
    </alternativeName>
    <alternativeName>
        <fullName evidence="10">NADH-ubiquinone oxidoreductase subunit B14.7</fullName>
    </alternativeName>
</protein>
<dbReference type="OMA" id="FRKTWLA"/>
<evidence type="ECO:0000256" key="4">
    <source>
        <dbReference type="ARBA" id="ARBA00022692"/>
    </source>
</evidence>
<reference evidence="12" key="2">
    <citation type="submission" date="2025-09" db="UniProtKB">
        <authorList>
            <consortium name="Ensembl"/>
        </authorList>
    </citation>
    <scope>IDENTIFICATION</scope>
</reference>
<comment type="similarity">
    <text evidence="2">Belongs to the complex I NDUFA11 subunit family.</text>
</comment>
<name>A0A8C6X9U0_NAJNA</name>
<evidence type="ECO:0000256" key="3">
    <source>
        <dbReference type="ARBA" id="ARBA00018191"/>
    </source>
</evidence>
<reference evidence="12" key="1">
    <citation type="submission" date="2025-08" db="UniProtKB">
        <authorList>
            <consortium name="Ensembl"/>
        </authorList>
    </citation>
    <scope>IDENTIFICATION</scope>
</reference>
<gene>
    <name evidence="12" type="primary">NDUFA11</name>
</gene>
<dbReference type="GeneTree" id="ENSGT00390000012434"/>
<dbReference type="Proteomes" id="UP000694559">
    <property type="component" value="Unplaced"/>
</dbReference>
<organism evidence="12 13">
    <name type="scientific">Naja naja</name>
    <name type="common">Indian cobra</name>
    <dbReference type="NCBI Taxonomy" id="35670"/>
    <lineage>
        <taxon>Eukaryota</taxon>
        <taxon>Metazoa</taxon>
        <taxon>Chordata</taxon>
        <taxon>Craniata</taxon>
        <taxon>Vertebrata</taxon>
        <taxon>Euteleostomi</taxon>
        <taxon>Lepidosauria</taxon>
        <taxon>Squamata</taxon>
        <taxon>Bifurcata</taxon>
        <taxon>Unidentata</taxon>
        <taxon>Episquamata</taxon>
        <taxon>Toxicofera</taxon>
        <taxon>Serpentes</taxon>
        <taxon>Colubroidea</taxon>
        <taxon>Elapidae</taxon>
        <taxon>Elapinae</taxon>
        <taxon>Naja</taxon>
    </lineage>
</organism>
<evidence type="ECO:0000256" key="2">
    <source>
        <dbReference type="ARBA" id="ARBA00008699"/>
    </source>
</evidence>